<comment type="caution">
    <text evidence="2">The sequence shown here is derived from an EMBL/GenBank/DDBJ whole genome shotgun (WGS) entry which is preliminary data.</text>
</comment>
<keyword evidence="1" id="KW-1133">Transmembrane helix</keyword>
<dbReference type="EMBL" id="JBHSHT010000001">
    <property type="protein sequence ID" value="MFC4823676.1"/>
    <property type="molecule type" value="Genomic_DNA"/>
</dbReference>
<dbReference type="RefSeq" id="WP_254270262.1">
    <property type="nucleotide sequence ID" value="NZ_CP100401.1"/>
</dbReference>
<organism evidence="2 3">
    <name type="scientific">Halorussus aquaticus</name>
    <dbReference type="NCBI Taxonomy" id="2953748"/>
    <lineage>
        <taxon>Archaea</taxon>
        <taxon>Methanobacteriati</taxon>
        <taxon>Methanobacteriota</taxon>
        <taxon>Stenosarchaea group</taxon>
        <taxon>Halobacteria</taxon>
        <taxon>Halobacteriales</taxon>
        <taxon>Haladaptataceae</taxon>
        <taxon>Halorussus</taxon>
    </lineage>
</organism>
<protein>
    <submittedName>
        <fullName evidence="2">Uncharacterized protein</fullName>
    </submittedName>
</protein>
<sequence length="64" mass="7119">MTSTWRQLLPQFLIMLLLYFAGVFVLEAAGIGGFVPRIAVALVVAFGYPAALRRLDRAPPAWER</sequence>
<dbReference type="AlphaFoldDB" id="A0ABD5PYW3"/>
<evidence type="ECO:0000313" key="2">
    <source>
        <dbReference type="EMBL" id="MFC4823676.1"/>
    </source>
</evidence>
<dbReference type="Proteomes" id="UP001595945">
    <property type="component" value="Unassembled WGS sequence"/>
</dbReference>
<feature type="transmembrane region" description="Helical" evidence="1">
    <location>
        <begin position="38"/>
        <end position="55"/>
    </location>
</feature>
<evidence type="ECO:0000313" key="3">
    <source>
        <dbReference type="Proteomes" id="UP001595945"/>
    </source>
</evidence>
<dbReference type="GeneID" id="73047312"/>
<evidence type="ECO:0000256" key="1">
    <source>
        <dbReference type="SAM" id="Phobius"/>
    </source>
</evidence>
<keyword evidence="1" id="KW-0812">Transmembrane</keyword>
<keyword evidence="3" id="KW-1185">Reference proteome</keyword>
<proteinExistence type="predicted"/>
<accession>A0ABD5PYW3</accession>
<gene>
    <name evidence="2" type="ORF">ACFO9K_05335</name>
</gene>
<keyword evidence="1" id="KW-0472">Membrane</keyword>
<feature type="transmembrane region" description="Helical" evidence="1">
    <location>
        <begin position="12"/>
        <end position="32"/>
    </location>
</feature>
<name>A0ABD5PYW3_9EURY</name>
<reference evidence="2 3" key="1">
    <citation type="journal article" date="2019" name="Int. J. Syst. Evol. Microbiol.">
        <title>The Global Catalogue of Microorganisms (GCM) 10K type strain sequencing project: providing services to taxonomists for standard genome sequencing and annotation.</title>
        <authorList>
            <consortium name="The Broad Institute Genomics Platform"/>
            <consortium name="The Broad Institute Genome Sequencing Center for Infectious Disease"/>
            <person name="Wu L."/>
            <person name="Ma J."/>
        </authorList>
    </citation>
    <scope>NUCLEOTIDE SEQUENCE [LARGE SCALE GENOMIC DNA]</scope>
    <source>
        <strain evidence="2 3">XZYJ18</strain>
    </source>
</reference>